<gene>
    <name evidence="2" type="ORF">M3202_21550</name>
</gene>
<evidence type="ECO:0000256" key="1">
    <source>
        <dbReference type="SAM" id="Phobius"/>
    </source>
</evidence>
<reference evidence="2" key="1">
    <citation type="submission" date="2022-05" db="EMBL/GenBank/DDBJ databases">
        <title>Comparative Genomics of Spacecraft Associated Microbes.</title>
        <authorList>
            <person name="Tran M.T."/>
            <person name="Wright A."/>
            <person name="Seuylemezian A."/>
            <person name="Eisen J."/>
            <person name="Coil D."/>
        </authorList>
    </citation>
    <scope>NUCLEOTIDE SEQUENCE</scope>
    <source>
        <strain evidence="2">214.1.1</strain>
    </source>
</reference>
<dbReference type="AlphaFoldDB" id="A0A9X2IR78"/>
<feature type="transmembrane region" description="Helical" evidence="1">
    <location>
        <begin position="20"/>
        <end position="39"/>
    </location>
</feature>
<name>A0A9X2IR78_9BACI</name>
<evidence type="ECO:0000313" key="3">
    <source>
        <dbReference type="Proteomes" id="UP001139179"/>
    </source>
</evidence>
<accession>A0A9X2IR78</accession>
<keyword evidence="1" id="KW-1133">Transmembrane helix</keyword>
<keyword evidence="1" id="KW-0812">Transmembrane</keyword>
<keyword evidence="1" id="KW-0472">Membrane</keyword>
<comment type="caution">
    <text evidence="2">The sequence shown here is derived from an EMBL/GenBank/DDBJ whole genome shotgun (WGS) entry which is preliminary data.</text>
</comment>
<dbReference type="Proteomes" id="UP001139179">
    <property type="component" value="Unassembled WGS sequence"/>
</dbReference>
<dbReference type="RefSeq" id="WP_251225279.1">
    <property type="nucleotide sequence ID" value="NZ_JAMBOL010000048.1"/>
</dbReference>
<proteinExistence type="predicted"/>
<sequence>MEDFLVKIYEVESAARNAQIAALVALVVAILGALVNLYIACQNRKASIKIGRLSAETSKKIGELNIGELEKRRFIDTISGQRIEWINKLRDTFVEFNKLSHTYSMYVFSNQNKSDFNYGGIYQEIIAVKNHIELLLNPEELFSENLMKYINQLIDSLHSHDFNMENYKENKEVISYIQQVILKSEWKRIKVETEKGRQITNKEMKRIFKKIGKKIDESKYNKLNLFN</sequence>
<keyword evidence="3" id="KW-1185">Reference proteome</keyword>
<organism evidence="2 3">
    <name type="scientific">Halalkalibacter oceani</name>
    <dbReference type="NCBI Taxonomy" id="1653776"/>
    <lineage>
        <taxon>Bacteria</taxon>
        <taxon>Bacillati</taxon>
        <taxon>Bacillota</taxon>
        <taxon>Bacilli</taxon>
        <taxon>Bacillales</taxon>
        <taxon>Bacillaceae</taxon>
        <taxon>Halalkalibacter</taxon>
    </lineage>
</organism>
<dbReference type="EMBL" id="JAMBOL010000048">
    <property type="protein sequence ID" value="MCM3716631.1"/>
    <property type="molecule type" value="Genomic_DNA"/>
</dbReference>
<protein>
    <submittedName>
        <fullName evidence="2">Uncharacterized protein</fullName>
    </submittedName>
</protein>
<evidence type="ECO:0000313" key="2">
    <source>
        <dbReference type="EMBL" id="MCM3716631.1"/>
    </source>
</evidence>